<evidence type="ECO:0000313" key="1">
    <source>
        <dbReference type="EMBL" id="MPL56016.1"/>
    </source>
</evidence>
<reference evidence="1" key="1">
    <citation type="submission" date="2019-08" db="EMBL/GenBank/DDBJ databases">
        <authorList>
            <person name="Kucharzyk K."/>
            <person name="Murdoch R.W."/>
            <person name="Higgins S."/>
            <person name="Loffler F."/>
        </authorList>
    </citation>
    <scope>NUCLEOTIDE SEQUENCE</scope>
</reference>
<accession>A0A644SN44</accession>
<organism evidence="1">
    <name type="scientific">bioreactor metagenome</name>
    <dbReference type="NCBI Taxonomy" id="1076179"/>
    <lineage>
        <taxon>unclassified sequences</taxon>
        <taxon>metagenomes</taxon>
        <taxon>ecological metagenomes</taxon>
    </lineage>
</organism>
<proteinExistence type="predicted"/>
<dbReference type="AlphaFoldDB" id="A0A644SN44"/>
<gene>
    <name evidence="1" type="ORF">SDC9_01498</name>
</gene>
<name>A0A644SN44_9ZZZZ</name>
<dbReference type="EMBL" id="VSSQ01000002">
    <property type="protein sequence ID" value="MPL56016.1"/>
    <property type="molecule type" value="Genomic_DNA"/>
</dbReference>
<comment type="caution">
    <text evidence="1">The sequence shown here is derived from an EMBL/GenBank/DDBJ whole genome shotgun (WGS) entry which is preliminary data.</text>
</comment>
<sequence>MNNTPLTTDIEITEFLIKELQLQEFAKKHLYPPKYTGICICLSTISLKGIVTQNKYCEYLSKYIFPFISEQEPFLFKPFLIPPRVEFLQNLLEDLKKT</sequence>
<protein>
    <submittedName>
        <fullName evidence="1">Uncharacterized protein</fullName>
    </submittedName>
</protein>